<feature type="transmembrane region" description="Helical" evidence="9">
    <location>
        <begin position="171"/>
        <end position="189"/>
    </location>
</feature>
<dbReference type="PANTHER" id="PTHR43744:SF8">
    <property type="entry name" value="SN-GLYCEROL-3-PHOSPHATE TRANSPORT SYSTEM PERMEASE PROTEIN UGPE"/>
    <property type="match status" value="1"/>
</dbReference>
<comment type="subcellular location">
    <subcellularLocation>
        <location evidence="10">Cell inner membrane</location>
        <topology evidence="10">Multi-pass membrane protein</topology>
    </subcellularLocation>
    <subcellularLocation>
        <location evidence="1 9">Cell membrane</location>
        <topology evidence="1 9">Multi-pass membrane protein</topology>
    </subcellularLocation>
</comment>
<accession>G0AEN6</accession>
<dbReference type="GO" id="GO:0005886">
    <property type="term" value="C:plasma membrane"/>
    <property type="evidence" value="ECO:0007669"/>
    <property type="project" value="UniProtKB-SubCell"/>
</dbReference>
<gene>
    <name evidence="10 12" type="primary">ugpE</name>
    <name evidence="12" type="ordered locus">CFU_0333</name>
</gene>
<dbReference type="EMBL" id="CP002745">
    <property type="protein sequence ID" value="AEK60171.1"/>
    <property type="molecule type" value="Genomic_DNA"/>
</dbReference>
<reference evidence="12 13" key="4">
    <citation type="journal article" date="2010" name="Environ. Microbiol.">
        <title>The bacterial genus Collimonas: mycophagy, weathering and other adaptive solutions to life in oligotrophic soil environments.</title>
        <authorList>
            <person name="Leveau J.H."/>
            <person name="Uroz S."/>
            <person name="de Boer W."/>
        </authorList>
    </citation>
    <scope>NUCLEOTIDE SEQUENCE [LARGE SCALE GENOMIC DNA]</scope>
    <source>
        <strain evidence="12 13">Ter331</strain>
    </source>
</reference>
<keyword evidence="10" id="KW-0997">Cell inner membrane</keyword>
<evidence type="ECO:0000313" key="13">
    <source>
        <dbReference type="Proteomes" id="UP000008392"/>
    </source>
</evidence>
<dbReference type="GO" id="GO:0055085">
    <property type="term" value="P:transmembrane transport"/>
    <property type="evidence" value="ECO:0007669"/>
    <property type="project" value="InterPro"/>
</dbReference>
<keyword evidence="5 10" id="KW-1003">Cell membrane</keyword>
<dbReference type="HOGENOM" id="CLU_016047_1_1_4"/>
<evidence type="ECO:0000256" key="7">
    <source>
        <dbReference type="ARBA" id="ARBA00022989"/>
    </source>
</evidence>
<dbReference type="InterPro" id="IPR000515">
    <property type="entry name" value="MetI-like"/>
</dbReference>
<sequence length="305" mass="33500">MIERRPLLTAFAYAILILGLIFAIGPLYLVLCSASVSNQQLLSNGIALLPGPQLIDNLQAVARRTDIGRQLFNSLMVSSLVVIGKLALSSITAFAVVYFRSPFRPLIFWTLFATLLLPLEVRIIPTYAVASDLFEPLKTILQSTGLDTLIASVAGIRIEPSLNLLNTYSGLSLPLIASATGTFLFRQFYQTIPPELSEAALMDGAGPIRFFIDILLPLSKTNFAALGTIVFISTWKDYMWPLVVTSQENMRTVVLGMATFLPTESGQWPEWNLLMAAALFAFIPPMIVIALMQRWFVKGLIGVGK</sequence>
<dbReference type="STRING" id="1005048.CFU_0333"/>
<feature type="transmembrane region" description="Helical" evidence="9">
    <location>
        <begin position="7"/>
        <end position="31"/>
    </location>
</feature>
<keyword evidence="12" id="KW-0378">Hydrolase</keyword>
<dbReference type="SUPFAM" id="SSF161098">
    <property type="entry name" value="MetI-like"/>
    <property type="match status" value="1"/>
</dbReference>
<dbReference type="KEGG" id="cfu:CFU_0333"/>
<comment type="function">
    <text evidence="10">Part of the ABC transporter complex UgpBAEC involved in sn-glycerol-3-phosphate (G3P) import. Probably responsible for the translocation of the substrate across the membrane.</text>
</comment>
<dbReference type="InterPro" id="IPR035906">
    <property type="entry name" value="MetI-like_sf"/>
</dbReference>
<comment type="similarity">
    <text evidence="9">Belongs to the binding-protein-dependent transport system permease family.</text>
</comment>
<keyword evidence="7 9" id="KW-1133">Transmembrane helix</keyword>
<keyword evidence="13" id="KW-1185">Reference proteome</keyword>
<reference evidence="13" key="6">
    <citation type="submission" date="2011-05" db="EMBL/GenBank/DDBJ databases">
        <title>Complete sequence of Collimonas fungivorans Ter331.</title>
        <authorList>
            <person name="Leveau J.H."/>
        </authorList>
    </citation>
    <scope>NUCLEOTIDE SEQUENCE [LARGE SCALE GENOMIC DNA]</scope>
    <source>
        <strain evidence="13">Ter331</strain>
    </source>
</reference>
<feature type="transmembrane region" description="Helical" evidence="9">
    <location>
        <begin position="271"/>
        <end position="292"/>
    </location>
</feature>
<feature type="transmembrane region" description="Helical" evidence="9">
    <location>
        <begin position="106"/>
        <end position="128"/>
    </location>
</feature>
<dbReference type="eggNOG" id="COG0395">
    <property type="taxonomic scope" value="Bacteria"/>
</dbReference>
<dbReference type="GO" id="GO:0016787">
    <property type="term" value="F:hydrolase activity"/>
    <property type="evidence" value="ECO:0007669"/>
    <property type="project" value="UniProtKB-KW"/>
</dbReference>
<name>G0AEN6_COLFT</name>
<evidence type="ECO:0000256" key="1">
    <source>
        <dbReference type="ARBA" id="ARBA00004651"/>
    </source>
</evidence>
<dbReference type="Pfam" id="PF00528">
    <property type="entry name" value="BPD_transp_1"/>
    <property type="match status" value="1"/>
</dbReference>
<keyword evidence="6 9" id="KW-0812">Transmembrane</keyword>
<feature type="transmembrane region" description="Helical" evidence="9">
    <location>
        <begin position="210"/>
        <end position="232"/>
    </location>
</feature>
<evidence type="ECO:0000256" key="5">
    <source>
        <dbReference type="ARBA" id="ARBA00022475"/>
    </source>
</evidence>
<reference evidence="12 13" key="5">
    <citation type="journal article" date="2011" name="ISME J.">
        <title>Dual transcriptional profiling of a bacterial/fungal confrontation: Collimonas fungivorans versus Aspergillus niger.</title>
        <authorList>
            <person name="Mela F."/>
            <person name="Fritsche K."/>
            <person name="de Boer W."/>
            <person name="van Veen J.A."/>
            <person name="de Graaff L.H."/>
            <person name="van den Berg M."/>
            <person name="Leveau J.H."/>
        </authorList>
    </citation>
    <scope>NUCLEOTIDE SEQUENCE [LARGE SCALE GENOMIC DNA]</scope>
    <source>
        <strain evidence="12 13">Ter331</strain>
    </source>
</reference>
<dbReference type="Gene3D" id="1.10.3720.10">
    <property type="entry name" value="MetI-like"/>
    <property type="match status" value="1"/>
</dbReference>
<dbReference type="PROSITE" id="PS50928">
    <property type="entry name" value="ABC_TM1"/>
    <property type="match status" value="1"/>
</dbReference>
<reference evidence="12 13" key="3">
    <citation type="journal article" date="2008" name="FEMS Microbiol. Ecol.">
        <title>Identification and characterization of genes underlying chitinolysis in Collimonas fungivorans Ter331.</title>
        <authorList>
            <person name="Fritsche K."/>
            <person name="de Boer W."/>
            <person name="Gerards S."/>
            <person name="van den Berg M."/>
            <person name="van Veen J.A."/>
            <person name="Leveau J.H."/>
        </authorList>
    </citation>
    <scope>NUCLEOTIDE SEQUENCE [LARGE SCALE GENOMIC DNA]</scope>
    <source>
        <strain evidence="12 13">Ter331</strain>
    </source>
</reference>
<keyword evidence="4 9" id="KW-0813">Transport</keyword>
<dbReference type="PANTHER" id="PTHR43744">
    <property type="entry name" value="ABC TRANSPORTER PERMEASE PROTEIN MG189-RELATED-RELATED"/>
    <property type="match status" value="1"/>
</dbReference>
<dbReference type="CDD" id="cd06261">
    <property type="entry name" value="TM_PBP2"/>
    <property type="match status" value="1"/>
</dbReference>
<evidence type="ECO:0000256" key="9">
    <source>
        <dbReference type="RuleBase" id="RU363032"/>
    </source>
</evidence>
<feature type="transmembrane region" description="Helical" evidence="9">
    <location>
        <begin position="75"/>
        <end position="99"/>
    </location>
</feature>
<evidence type="ECO:0000256" key="8">
    <source>
        <dbReference type="ARBA" id="ARBA00023136"/>
    </source>
</evidence>
<evidence type="ECO:0000256" key="3">
    <source>
        <dbReference type="ARBA" id="ARBA00020515"/>
    </source>
</evidence>
<dbReference type="AlphaFoldDB" id="G0AEN6"/>
<feature type="domain" description="ABC transmembrane type-1" evidence="11">
    <location>
        <begin position="71"/>
        <end position="292"/>
    </location>
</feature>
<proteinExistence type="inferred from homology"/>
<evidence type="ECO:0000256" key="6">
    <source>
        <dbReference type="ARBA" id="ARBA00022692"/>
    </source>
</evidence>
<reference evidence="12 13" key="1">
    <citation type="journal article" date="2004" name="Environ. Microbiol.">
        <title>Phylogeny-function analysis of (meta)genomic libraries: screening for expression of ribosomal RNA genes by large-insert library fluorescent in situ hybridization (LIL-FISH).</title>
        <authorList>
            <person name="Leveau J.H."/>
            <person name="Gerards S."/>
            <person name="de Boer W."/>
            <person name="van Veen J.A."/>
        </authorList>
    </citation>
    <scope>NUCLEOTIDE SEQUENCE [LARGE SCALE GENOMIC DNA]</scope>
    <source>
        <strain evidence="12 13">Ter331</strain>
    </source>
</reference>
<organism evidence="12 13">
    <name type="scientific">Collimonas fungivorans (strain Ter331)</name>
    <dbReference type="NCBI Taxonomy" id="1005048"/>
    <lineage>
        <taxon>Bacteria</taxon>
        <taxon>Pseudomonadati</taxon>
        <taxon>Pseudomonadota</taxon>
        <taxon>Betaproteobacteria</taxon>
        <taxon>Burkholderiales</taxon>
        <taxon>Oxalobacteraceae</taxon>
        <taxon>Collimonas</taxon>
    </lineage>
</organism>
<evidence type="ECO:0000313" key="12">
    <source>
        <dbReference type="EMBL" id="AEK60171.1"/>
    </source>
</evidence>
<reference evidence="12 13" key="2">
    <citation type="journal article" date="2006" name="J. Microbiol. Methods">
        <title>Genomic flank-sequencing of plasposon insertion sites for rapid identification of functional genes.</title>
        <authorList>
            <person name="Leveau J.H."/>
            <person name="Gerards S."/>
            <person name="Fritsche K."/>
            <person name="Zondag G."/>
            <person name="van Veen J.A."/>
        </authorList>
    </citation>
    <scope>NUCLEOTIDE SEQUENCE [LARGE SCALE GENOMIC DNA]</scope>
    <source>
        <strain evidence="12 13">Ter331</strain>
    </source>
</reference>
<dbReference type="RefSeq" id="WP_014004326.1">
    <property type="nucleotide sequence ID" value="NC_015856.1"/>
</dbReference>
<protein>
    <recommendedName>
        <fullName evidence="3 10">sn-glycerol-3-phosphate transport system permease protein UgpE</fullName>
    </recommendedName>
</protein>
<dbReference type="Proteomes" id="UP000008392">
    <property type="component" value="Chromosome"/>
</dbReference>
<evidence type="ECO:0000256" key="2">
    <source>
        <dbReference type="ARBA" id="ARBA00011557"/>
    </source>
</evidence>
<evidence type="ECO:0000256" key="4">
    <source>
        <dbReference type="ARBA" id="ARBA00022448"/>
    </source>
</evidence>
<keyword evidence="8 9" id="KW-0472">Membrane</keyword>
<comment type="subunit">
    <text evidence="2 10">The complex is composed of two ATP-binding proteins (UgpC), two transmembrane proteins (UgpA and UgpE) and a solute-binding protein (UgpB).</text>
</comment>
<evidence type="ECO:0000256" key="10">
    <source>
        <dbReference type="RuleBase" id="RU363056"/>
    </source>
</evidence>
<evidence type="ECO:0000259" key="11">
    <source>
        <dbReference type="PROSITE" id="PS50928"/>
    </source>
</evidence>